<proteinExistence type="predicted"/>
<protein>
    <submittedName>
        <fullName evidence="1">Uncharacterized protein</fullName>
    </submittedName>
</protein>
<evidence type="ECO:0000313" key="1">
    <source>
        <dbReference type="EMBL" id="JAD48149.1"/>
    </source>
</evidence>
<organism evidence="1">
    <name type="scientific">Arundo donax</name>
    <name type="common">Giant reed</name>
    <name type="synonym">Donax arundinaceus</name>
    <dbReference type="NCBI Taxonomy" id="35708"/>
    <lineage>
        <taxon>Eukaryota</taxon>
        <taxon>Viridiplantae</taxon>
        <taxon>Streptophyta</taxon>
        <taxon>Embryophyta</taxon>
        <taxon>Tracheophyta</taxon>
        <taxon>Spermatophyta</taxon>
        <taxon>Magnoliopsida</taxon>
        <taxon>Liliopsida</taxon>
        <taxon>Poales</taxon>
        <taxon>Poaceae</taxon>
        <taxon>PACMAD clade</taxon>
        <taxon>Arundinoideae</taxon>
        <taxon>Arundineae</taxon>
        <taxon>Arundo</taxon>
    </lineage>
</organism>
<dbReference type="EMBL" id="GBRH01249746">
    <property type="protein sequence ID" value="JAD48149.1"/>
    <property type="molecule type" value="Transcribed_RNA"/>
</dbReference>
<reference evidence="1" key="1">
    <citation type="submission" date="2014-09" db="EMBL/GenBank/DDBJ databases">
        <authorList>
            <person name="Magalhaes I.L.F."/>
            <person name="Oliveira U."/>
            <person name="Santos F.R."/>
            <person name="Vidigal T.H.D.A."/>
            <person name="Brescovit A.D."/>
            <person name="Santos A.J."/>
        </authorList>
    </citation>
    <scope>NUCLEOTIDE SEQUENCE</scope>
    <source>
        <tissue evidence="1">Shoot tissue taken approximately 20 cm above the soil surface</tissue>
    </source>
</reference>
<reference evidence="1" key="2">
    <citation type="journal article" date="2015" name="Data Brief">
        <title>Shoot transcriptome of the giant reed, Arundo donax.</title>
        <authorList>
            <person name="Barrero R.A."/>
            <person name="Guerrero F.D."/>
            <person name="Moolhuijzen P."/>
            <person name="Goolsby J.A."/>
            <person name="Tidwell J."/>
            <person name="Bellgard S.E."/>
            <person name="Bellgard M.I."/>
        </authorList>
    </citation>
    <scope>NUCLEOTIDE SEQUENCE</scope>
    <source>
        <tissue evidence="1">Shoot tissue taken approximately 20 cm above the soil surface</tissue>
    </source>
</reference>
<name>A0A0A9A924_ARUDO</name>
<sequence length="123" mass="14114">MSMITQFKVVLSLSTSSNSFNGANHLMTKNLCCIHSNSSKSCTTTTSNNVCKHHRINKCNNRSTCPTFSHCQMHCHLFLRFPQPHSLHLPRYRQFQHFHINRAIQTQTSALFHHPMSLPCMAC</sequence>
<dbReference type="AlphaFoldDB" id="A0A0A9A924"/>
<accession>A0A0A9A924</accession>